<dbReference type="SUPFAM" id="SSF56672">
    <property type="entry name" value="DNA/RNA polymerases"/>
    <property type="match status" value="1"/>
</dbReference>
<dbReference type="InterPro" id="IPR051083">
    <property type="entry name" value="GrpII_Intron_Splice-Mob/Def"/>
</dbReference>
<comment type="similarity">
    <text evidence="1">Belongs to the bacterial reverse transcriptase family.</text>
</comment>
<dbReference type="InterPro" id="IPR043502">
    <property type="entry name" value="DNA/RNA_pol_sf"/>
</dbReference>
<proteinExistence type="inferred from homology"/>
<dbReference type="PANTHER" id="PTHR34047:SF8">
    <property type="entry name" value="PROTEIN YKFC"/>
    <property type="match status" value="1"/>
</dbReference>
<sequence length="240" mass="27861">MNKGEFEPSELGSPQGGVISPLIANVYLNEFDQEMMRRGHRIVRYADDILIFTRSQSAAENALAQASKILEEDLKLTVNKEKTHLAHSSTGIKFLGVKIFGWCTQIQQKKIKAFKGKVKLITKRNSPVNLQRVIDELRPKMRGFANYFRVANCKKLFEELMAWIRRRLRSKQMKLWKKPAKLQRVLRQRGYQGDFKAIKMISWRNACSQHAHYSMPNSLFDELKLFDMNKVETGISVPSW</sequence>
<gene>
    <name evidence="3" type="ORF">LNTAR_02559</name>
</gene>
<organism evidence="3 4">
    <name type="scientific">Lentisphaera araneosa HTCC2155</name>
    <dbReference type="NCBI Taxonomy" id="313628"/>
    <lineage>
        <taxon>Bacteria</taxon>
        <taxon>Pseudomonadati</taxon>
        <taxon>Lentisphaerota</taxon>
        <taxon>Lentisphaeria</taxon>
        <taxon>Lentisphaerales</taxon>
        <taxon>Lentisphaeraceae</taxon>
        <taxon>Lentisphaera</taxon>
    </lineage>
</organism>
<dbReference type="Proteomes" id="UP000004947">
    <property type="component" value="Unassembled WGS sequence"/>
</dbReference>
<dbReference type="AlphaFoldDB" id="A6DUJ5"/>
<evidence type="ECO:0000313" key="4">
    <source>
        <dbReference type="Proteomes" id="UP000004947"/>
    </source>
</evidence>
<dbReference type="InterPro" id="IPR013597">
    <property type="entry name" value="Mat_intron_G2"/>
</dbReference>
<dbReference type="InterPro" id="IPR043128">
    <property type="entry name" value="Rev_trsase/Diguanyl_cyclase"/>
</dbReference>
<reference evidence="3 4" key="1">
    <citation type="journal article" date="2010" name="J. Bacteriol.">
        <title>Genome sequence of Lentisphaera araneosa HTCC2155T, the type species of the order Lentisphaerales in the phylum Lentisphaerae.</title>
        <authorList>
            <person name="Thrash J.C."/>
            <person name="Cho J.C."/>
            <person name="Vergin K.L."/>
            <person name="Morris R.M."/>
            <person name="Giovannoni S.J."/>
        </authorList>
    </citation>
    <scope>NUCLEOTIDE SEQUENCE [LARGE SCALE GENOMIC DNA]</scope>
    <source>
        <strain evidence="3 4">HTCC2155</strain>
    </source>
</reference>
<dbReference type="EMBL" id="ABCK01000065">
    <property type="protein sequence ID" value="EDM24685.1"/>
    <property type="molecule type" value="Genomic_DNA"/>
</dbReference>
<keyword evidence="3" id="KW-0695">RNA-directed DNA polymerase</keyword>
<dbReference type="STRING" id="313628.LNTAR_02559"/>
<name>A6DUJ5_9BACT</name>
<dbReference type="Pfam" id="PF08388">
    <property type="entry name" value="GIIM"/>
    <property type="match status" value="1"/>
</dbReference>
<accession>A6DUJ5</accession>
<dbReference type="PROSITE" id="PS50878">
    <property type="entry name" value="RT_POL"/>
    <property type="match status" value="1"/>
</dbReference>
<evidence type="ECO:0000256" key="1">
    <source>
        <dbReference type="ARBA" id="ARBA00034120"/>
    </source>
</evidence>
<evidence type="ECO:0000259" key="2">
    <source>
        <dbReference type="PROSITE" id="PS50878"/>
    </source>
</evidence>
<dbReference type="InterPro" id="IPR000477">
    <property type="entry name" value="RT_dom"/>
</dbReference>
<dbReference type="CDD" id="cd01651">
    <property type="entry name" value="RT_G2_intron"/>
    <property type="match status" value="1"/>
</dbReference>
<dbReference type="GO" id="GO:0003964">
    <property type="term" value="F:RNA-directed DNA polymerase activity"/>
    <property type="evidence" value="ECO:0007669"/>
    <property type="project" value="UniProtKB-KW"/>
</dbReference>
<keyword evidence="4" id="KW-1185">Reference proteome</keyword>
<keyword evidence="3" id="KW-0548">Nucleotidyltransferase</keyword>
<feature type="domain" description="Reverse transcriptase" evidence="2">
    <location>
        <begin position="1"/>
        <end position="99"/>
    </location>
</feature>
<evidence type="ECO:0000313" key="3">
    <source>
        <dbReference type="EMBL" id="EDM24685.1"/>
    </source>
</evidence>
<protein>
    <submittedName>
        <fullName evidence="3">Probable reverse transcriptase/maturase family protein</fullName>
    </submittedName>
</protein>
<dbReference type="RefSeq" id="WP_007281477.1">
    <property type="nucleotide sequence ID" value="NZ_ABCK01000065.1"/>
</dbReference>
<comment type="caution">
    <text evidence="3">The sequence shown here is derived from an EMBL/GenBank/DDBJ whole genome shotgun (WGS) entry which is preliminary data.</text>
</comment>
<dbReference type="Pfam" id="PF00078">
    <property type="entry name" value="RVT_1"/>
    <property type="match status" value="1"/>
</dbReference>
<dbReference type="PANTHER" id="PTHR34047">
    <property type="entry name" value="NUCLEAR INTRON MATURASE 1, MITOCHONDRIAL-RELATED"/>
    <property type="match status" value="1"/>
</dbReference>
<keyword evidence="3" id="KW-0808">Transferase</keyword>
<dbReference type="Gene3D" id="3.30.70.270">
    <property type="match status" value="1"/>
</dbReference>